<keyword evidence="7" id="KW-0675">Receptor</keyword>
<proteinExistence type="predicted"/>
<protein>
    <submittedName>
        <fullName evidence="7">Adhesion G protein-coupled receptor E2-like isoform X3</fullName>
    </submittedName>
</protein>
<evidence type="ECO:0000313" key="8">
    <source>
        <dbReference type="Proteomes" id="UP001205998"/>
    </source>
</evidence>
<evidence type="ECO:0000256" key="1">
    <source>
        <dbReference type="ARBA" id="ARBA00022536"/>
    </source>
</evidence>
<keyword evidence="8" id="KW-1185">Reference proteome</keyword>
<dbReference type="InterPro" id="IPR049883">
    <property type="entry name" value="NOTCH1_EGF-like"/>
</dbReference>
<dbReference type="SUPFAM" id="SSF57196">
    <property type="entry name" value="EGF/Laminin"/>
    <property type="match status" value="1"/>
</dbReference>
<dbReference type="PROSITE" id="PS01187">
    <property type="entry name" value="EGF_CA"/>
    <property type="match status" value="1"/>
</dbReference>
<dbReference type="InterPro" id="IPR018097">
    <property type="entry name" value="EGF_Ca-bd_CS"/>
</dbReference>
<dbReference type="InterPro" id="IPR000152">
    <property type="entry name" value="EGF-type_Asp/Asn_hydroxyl_site"/>
</dbReference>
<gene>
    <name evidence="7" type="ORF">C0J50_10952</name>
</gene>
<dbReference type="Gene3D" id="2.10.25.10">
    <property type="entry name" value="Laminin"/>
    <property type="match status" value="1"/>
</dbReference>
<dbReference type="EMBL" id="MU557400">
    <property type="protein sequence ID" value="KAI5614947.1"/>
    <property type="molecule type" value="Genomic_DNA"/>
</dbReference>
<dbReference type="PROSITE" id="PS00010">
    <property type="entry name" value="ASX_HYDROXYL"/>
    <property type="match status" value="1"/>
</dbReference>
<dbReference type="AlphaFoldDB" id="A0AAD5AG35"/>
<dbReference type="PROSITE" id="PS50026">
    <property type="entry name" value="EGF_3"/>
    <property type="match status" value="1"/>
</dbReference>
<dbReference type="InterPro" id="IPR000742">
    <property type="entry name" value="EGF"/>
</dbReference>
<dbReference type="GO" id="GO:0005509">
    <property type="term" value="F:calcium ion binding"/>
    <property type="evidence" value="ECO:0007669"/>
    <property type="project" value="InterPro"/>
</dbReference>
<evidence type="ECO:0000259" key="6">
    <source>
        <dbReference type="PROSITE" id="PS50026"/>
    </source>
</evidence>
<dbReference type="FunFam" id="2.10.25.10:FF:000038">
    <property type="entry name" value="Fibrillin 2"/>
    <property type="match status" value="1"/>
</dbReference>
<accession>A0AAD5AG35</accession>
<dbReference type="CDD" id="cd00054">
    <property type="entry name" value="EGF_CA"/>
    <property type="match status" value="1"/>
</dbReference>
<reference evidence="7" key="1">
    <citation type="submission" date="2018-07" db="EMBL/GenBank/DDBJ databases">
        <title>Comparative genomics of catfishes provides insights into carnivory and benthic adaptation.</title>
        <authorList>
            <person name="Zhang Y."/>
            <person name="Wang D."/>
            <person name="Peng Z."/>
            <person name="Zheng S."/>
            <person name="Shao F."/>
            <person name="Tao W."/>
        </authorList>
    </citation>
    <scope>NUCLEOTIDE SEQUENCE</scope>
    <source>
        <strain evidence="7">Chongqing</strain>
    </source>
</reference>
<sequence>LLLAVLNNVTTNTACGGGFIPMENGACVDEDECKEEIDVCGNNAVCTNTIGGYYCQCETGYQNNKRKLNFTAGDGLQCK</sequence>
<comment type="caution">
    <text evidence="5">Lacks conserved residue(s) required for the propagation of feature annotation.</text>
</comment>
<dbReference type="Proteomes" id="UP001205998">
    <property type="component" value="Unassembled WGS sequence"/>
</dbReference>
<evidence type="ECO:0000256" key="3">
    <source>
        <dbReference type="ARBA" id="ARBA00022737"/>
    </source>
</evidence>
<organism evidence="7 8">
    <name type="scientific">Silurus asotus</name>
    <name type="common">Amur catfish</name>
    <name type="synonym">Parasilurus asotus</name>
    <dbReference type="NCBI Taxonomy" id="30991"/>
    <lineage>
        <taxon>Eukaryota</taxon>
        <taxon>Metazoa</taxon>
        <taxon>Chordata</taxon>
        <taxon>Craniata</taxon>
        <taxon>Vertebrata</taxon>
        <taxon>Euteleostomi</taxon>
        <taxon>Actinopterygii</taxon>
        <taxon>Neopterygii</taxon>
        <taxon>Teleostei</taxon>
        <taxon>Ostariophysi</taxon>
        <taxon>Siluriformes</taxon>
        <taxon>Siluridae</taxon>
        <taxon>Silurus</taxon>
    </lineage>
</organism>
<feature type="domain" description="EGF-like" evidence="6">
    <location>
        <begin position="29"/>
        <end position="67"/>
    </location>
</feature>
<comment type="caution">
    <text evidence="7">The sequence shown here is derived from an EMBL/GenBank/DDBJ whole genome shotgun (WGS) entry which is preliminary data.</text>
</comment>
<keyword evidence="3" id="KW-0677">Repeat</keyword>
<feature type="non-terminal residue" evidence="7">
    <location>
        <position position="1"/>
    </location>
</feature>
<evidence type="ECO:0000256" key="4">
    <source>
        <dbReference type="ARBA" id="ARBA00023157"/>
    </source>
</evidence>
<keyword evidence="2" id="KW-0732">Signal</keyword>
<dbReference type="Pfam" id="PF07645">
    <property type="entry name" value="EGF_CA"/>
    <property type="match status" value="1"/>
</dbReference>
<dbReference type="GO" id="GO:0030855">
    <property type="term" value="P:epithelial cell differentiation"/>
    <property type="evidence" value="ECO:0007669"/>
    <property type="project" value="UniProtKB-ARBA"/>
</dbReference>
<evidence type="ECO:0000256" key="5">
    <source>
        <dbReference type="PROSITE-ProRule" id="PRU00076"/>
    </source>
</evidence>
<evidence type="ECO:0000313" key="7">
    <source>
        <dbReference type="EMBL" id="KAI5614947.1"/>
    </source>
</evidence>
<feature type="non-terminal residue" evidence="7">
    <location>
        <position position="79"/>
    </location>
</feature>
<keyword evidence="4" id="KW-1015">Disulfide bond</keyword>
<name>A0AAD5AG35_SILAS</name>
<keyword evidence="1 5" id="KW-0245">EGF-like domain</keyword>
<dbReference type="SMART" id="SM00179">
    <property type="entry name" value="EGF_CA"/>
    <property type="match status" value="1"/>
</dbReference>
<dbReference type="InterPro" id="IPR001881">
    <property type="entry name" value="EGF-like_Ca-bd_dom"/>
</dbReference>
<evidence type="ECO:0000256" key="2">
    <source>
        <dbReference type="ARBA" id="ARBA00022729"/>
    </source>
</evidence>